<dbReference type="EMBL" id="CP110423">
    <property type="protein sequence ID" value="WAQ82706.1"/>
    <property type="molecule type" value="Genomic_DNA"/>
</dbReference>
<dbReference type="Proteomes" id="UP001164743">
    <property type="component" value="Chromosome 3A"/>
</dbReference>
<sequence length="89" mass="10163">MDTRGLRAWFEEERCPPVACLVYGRTIQNDFVRTGFVKSSYKAESKESRVASPDLTNSGPVSGRWRQRLAHPPLTDRDAHHQSIRHVAE</sequence>
<protein>
    <submittedName>
        <fullName evidence="2">Uncharacterized protein</fullName>
    </submittedName>
</protein>
<keyword evidence="3" id="KW-1185">Reference proteome</keyword>
<reference evidence="2" key="1">
    <citation type="submission" date="2022-10" db="EMBL/GenBank/DDBJ databases">
        <title>Puccinia triticina Genome sequencing and assembly.</title>
        <authorList>
            <person name="Li C."/>
        </authorList>
    </citation>
    <scope>NUCLEOTIDE SEQUENCE</scope>
    <source>
        <strain evidence="2">Pt15</strain>
    </source>
</reference>
<evidence type="ECO:0000313" key="2">
    <source>
        <dbReference type="EMBL" id="WAQ82706.1"/>
    </source>
</evidence>
<evidence type="ECO:0000256" key="1">
    <source>
        <dbReference type="SAM" id="MobiDB-lite"/>
    </source>
</evidence>
<feature type="compositionally biased region" description="Basic and acidic residues" evidence="1">
    <location>
        <begin position="74"/>
        <end position="89"/>
    </location>
</feature>
<proteinExistence type="predicted"/>
<dbReference type="GeneID" id="77808589"/>
<gene>
    <name evidence="2" type="ORF">PtA15_3A70</name>
</gene>
<dbReference type="RefSeq" id="XP_053018261.1">
    <property type="nucleotide sequence ID" value="XM_053167704.1"/>
</dbReference>
<name>A0ABY7CEX4_9BASI</name>
<evidence type="ECO:0000313" key="3">
    <source>
        <dbReference type="Proteomes" id="UP001164743"/>
    </source>
</evidence>
<accession>A0ABY7CEX4</accession>
<feature type="region of interest" description="Disordered" evidence="1">
    <location>
        <begin position="46"/>
        <end position="89"/>
    </location>
</feature>
<organism evidence="2 3">
    <name type="scientific">Puccinia triticina</name>
    <dbReference type="NCBI Taxonomy" id="208348"/>
    <lineage>
        <taxon>Eukaryota</taxon>
        <taxon>Fungi</taxon>
        <taxon>Dikarya</taxon>
        <taxon>Basidiomycota</taxon>
        <taxon>Pucciniomycotina</taxon>
        <taxon>Pucciniomycetes</taxon>
        <taxon>Pucciniales</taxon>
        <taxon>Pucciniaceae</taxon>
        <taxon>Puccinia</taxon>
    </lineage>
</organism>